<proteinExistence type="predicted"/>
<feature type="domain" description="DUF3806" evidence="2">
    <location>
        <begin position="67"/>
        <end position="151"/>
    </location>
</feature>
<accession>A0A3L7DXN3</accession>
<comment type="caution">
    <text evidence="3">The sequence shown here is derived from an EMBL/GenBank/DDBJ whole genome shotgun (WGS) entry which is preliminary data.</text>
</comment>
<name>A0A3L7DXN3_9GAMM</name>
<reference evidence="3 4" key="1">
    <citation type="submission" date="2018-07" db="EMBL/GenBank/DDBJ databases">
        <title>Halioglobus sp. genome submission.</title>
        <authorList>
            <person name="Ye M.-Q."/>
            <person name="Du Z.-J."/>
        </authorList>
    </citation>
    <scope>NUCLEOTIDE SEQUENCE [LARGE SCALE GENOMIC DNA]</scope>
    <source>
        <strain evidence="3 4">U0301</strain>
    </source>
</reference>
<evidence type="ECO:0000313" key="3">
    <source>
        <dbReference type="EMBL" id="RLQ21946.1"/>
    </source>
</evidence>
<keyword evidence="1" id="KW-0732">Signal</keyword>
<gene>
    <name evidence="3" type="ORF">DWB85_10180</name>
</gene>
<evidence type="ECO:0000256" key="1">
    <source>
        <dbReference type="SAM" id="SignalP"/>
    </source>
</evidence>
<dbReference type="EMBL" id="QRAN01000009">
    <property type="protein sequence ID" value="RLQ21946.1"/>
    <property type="molecule type" value="Genomic_DNA"/>
</dbReference>
<dbReference type="Gene3D" id="1.20.120.1090">
    <property type="match status" value="1"/>
</dbReference>
<dbReference type="Proteomes" id="UP000265509">
    <property type="component" value="Unassembled WGS sequence"/>
</dbReference>
<keyword evidence="4" id="KW-1185">Reference proteome</keyword>
<feature type="chain" id="PRO_5018158676" evidence="1">
    <location>
        <begin position="25"/>
        <end position="168"/>
    </location>
</feature>
<feature type="signal peptide" evidence="1">
    <location>
        <begin position="1"/>
        <end position="24"/>
    </location>
</feature>
<protein>
    <submittedName>
        <fullName evidence="3">DUF3806 domain-containing protein</fullName>
    </submittedName>
</protein>
<sequence>MTPLHRLLLVLLTLALSAGQPARAQDELTVSELSALDRHYMQSQRQQLNELAARHYGRQFTGDRERDLALMQRLLDEGVVRGNQTGLLQGMGIVLGDLLAADLDLDWVVYEDRAGRSRALRYRETDSYLFPVTMISRRREVGNTTPVSEIYRKAEASIRSSIPPLPFQ</sequence>
<evidence type="ECO:0000259" key="2">
    <source>
        <dbReference type="Pfam" id="PF12713"/>
    </source>
</evidence>
<evidence type="ECO:0000313" key="4">
    <source>
        <dbReference type="Proteomes" id="UP000265509"/>
    </source>
</evidence>
<dbReference type="InterPro" id="IPR024266">
    <property type="entry name" value="DUF3806"/>
</dbReference>
<dbReference type="RefSeq" id="WP_117954131.1">
    <property type="nucleotide sequence ID" value="NZ_QRAN01000009.1"/>
</dbReference>
<organism evidence="3 4">
    <name type="scientific">Seongchinamella sediminis</name>
    <dbReference type="NCBI Taxonomy" id="2283635"/>
    <lineage>
        <taxon>Bacteria</taxon>
        <taxon>Pseudomonadati</taxon>
        <taxon>Pseudomonadota</taxon>
        <taxon>Gammaproteobacteria</taxon>
        <taxon>Cellvibrionales</taxon>
        <taxon>Halieaceae</taxon>
        <taxon>Seongchinamella</taxon>
    </lineage>
</organism>
<dbReference type="OrthoDB" id="8781168at2"/>
<dbReference type="Pfam" id="PF12713">
    <property type="entry name" value="DUF3806"/>
    <property type="match status" value="1"/>
</dbReference>
<dbReference type="AlphaFoldDB" id="A0A3L7DXN3"/>